<dbReference type="CDD" id="cd18186">
    <property type="entry name" value="BTB_POZ_ZBTB_KLHL-like"/>
    <property type="match status" value="1"/>
</dbReference>
<feature type="transmembrane region" description="Helical" evidence="1">
    <location>
        <begin position="401"/>
        <end position="424"/>
    </location>
</feature>
<keyword evidence="4" id="KW-1185">Reference proteome</keyword>
<feature type="transmembrane region" description="Helical" evidence="1">
    <location>
        <begin position="358"/>
        <end position="380"/>
    </location>
</feature>
<dbReference type="Pfam" id="PF00651">
    <property type="entry name" value="BTB"/>
    <property type="match status" value="1"/>
</dbReference>
<keyword evidence="1" id="KW-1133">Transmembrane helix</keyword>
<dbReference type="PANTHER" id="PTHR47843:SF5">
    <property type="entry name" value="BTB_POZ DOMAIN PROTEIN"/>
    <property type="match status" value="1"/>
</dbReference>
<feature type="transmembrane region" description="Helical" evidence="1">
    <location>
        <begin position="216"/>
        <end position="234"/>
    </location>
</feature>
<reference evidence="3 4" key="1">
    <citation type="submission" date="2019-04" db="EMBL/GenBank/DDBJ databases">
        <title>Fungal friends and foes A comparative genomics study of 23 Aspergillus species from section Flavi.</title>
        <authorList>
            <consortium name="DOE Joint Genome Institute"/>
            <person name="Kjaerbolling I."/>
            <person name="Vesth T.C."/>
            <person name="Frisvad J.C."/>
            <person name="Nybo J.L."/>
            <person name="Theobald S."/>
            <person name="Kildgaard S."/>
            <person name="Petersen T.I."/>
            <person name="Kuo A."/>
            <person name="Sato A."/>
            <person name="Lyhne E.K."/>
            <person name="Kogle M.E."/>
            <person name="Wiebenga A."/>
            <person name="Kun R.S."/>
            <person name="Lubbers R.J."/>
            <person name="Makela M.R."/>
            <person name="Barry K."/>
            <person name="Chovatia M."/>
            <person name="Clum A."/>
            <person name="Daum C."/>
            <person name="Haridas S."/>
            <person name="He G."/>
            <person name="LaButti K."/>
            <person name="Lipzen A."/>
            <person name="Mondo S."/>
            <person name="Pangilinan J."/>
            <person name="Riley R."/>
            <person name="Salamov A."/>
            <person name="Simmons B.A."/>
            <person name="Magnuson J.K."/>
            <person name="Henrissat B."/>
            <person name="Mortensen U.H."/>
            <person name="Larsen T.O."/>
            <person name="De vries R.P."/>
            <person name="Grigoriev I.V."/>
            <person name="Machida M."/>
            <person name="Baker S.E."/>
            <person name="Andersen M.R."/>
        </authorList>
    </citation>
    <scope>NUCLEOTIDE SEQUENCE [LARGE SCALE GENOMIC DNA]</scope>
    <source>
        <strain evidence="3 4">CBS 117618</strain>
    </source>
</reference>
<evidence type="ECO:0000256" key="1">
    <source>
        <dbReference type="SAM" id="Phobius"/>
    </source>
</evidence>
<dbReference type="AlphaFoldDB" id="A0A5N6D4X3"/>
<feature type="transmembrane region" description="Helical" evidence="1">
    <location>
        <begin position="491"/>
        <end position="518"/>
    </location>
</feature>
<gene>
    <name evidence="3" type="ORF">BDV34DRAFT_231495</name>
</gene>
<dbReference type="SMART" id="SM00225">
    <property type="entry name" value="BTB"/>
    <property type="match status" value="1"/>
</dbReference>
<dbReference type="SUPFAM" id="SSF54695">
    <property type="entry name" value="POZ domain"/>
    <property type="match status" value="1"/>
</dbReference>
<dbReference type="PANTHER" id="PTHR47843">
    <property type="entry name" value="BTB DOMAIN-CONTAINING PROTEIN-RELATED"/>
    <property type="match status" value="1"/>
</dbReference>
<dbReference type="PROSITE" id="PS50097">
    <property type="entry name" value="BTB"/>
    <property type="match status" value="1"/>
</dbReference>
<feature type="transmembrane region" description="Helical" evidence="1">
    <location>
        <begin position="191"/>
        <end position="210"/>
    </location>
</feature>
<dbReference type="VEuPathDB" id="FungiDB:BDV34DRAFT_231495"/>
<dbReference type="InterPro" id="IPR011333">
    <property type="entry name" value="SKP1/BTB/POZ_sf"/>
</dbReference>
<sequence>MSQQTVEQTASSPCGRRASDVLMKIWEEREFSDLTIICNGSRFEVHKAVVCSQSPVLRAACGGNFKEAQSGEYKMIGDSKLIVEKALEYFYVGDYTGLSQDDDSACPEMSALQLHARVFALADKYDVQSLCDLSVEKYSSKLQDHFDVVEFFGNGSQYAIVVIGAEGFPDLEDLSSGQSNVNVSTSNAPRAILGFFALLWILLLITAAGIQRNSWFLIAVGGVGILQNITFTGVPRHPRAHGIHIEFVEVIAQEKVMETLYKVEEVYPSLGGSMLSTFFPGRLRSDEKIKWAEYEERSNMFTRETWNLEPFRYKYPKKKFYTDLASILLLTSTFTGTVTLGAQFILPSECKGSRVQVLLIFSSQFFLASPIGLVTIYIALHGYANNTSIRGYRHNLIISQFILVGIIQCIGYLSLSIAILFFGGNLIGPGGLVAIGTLIITMICWGVGWRFGAEIPSRKICHECGECEHSPASGAATAEFRPHPDKCLYRWILVLHFCHVLEYCGIVALLVLGILQIVQSPHKNKCSAKPLEGVM</sequence>
<evidence type="ECO:0000313" key="3">
    <source>
        <dbReference type="EMBL" id="KAB8199130.1"/>
    </source>
</evidence>
<protein>
    <recommendedName>
        <fullName evidence="2">BTB domain-containing protein</fullName>
    </recommendedName>
</protein>
<evidence type="ECO:0000313" key="4">
    <source>
        <dbReference type="Proteomes" id="UP000326532"/>
    </source>
</evidence>
<feature type="transmembrane region" description="Helical" evidence="1">
    <location>
        <begin position="430"/>
        <end position="449"/>
    </location>
</feature>
<organism evidence="3 4">
    <name type="scientific">Aspergillus parasiticus</name>
    <dbReference type="NCBI Taxonomy" id="5067"/>
    <lineage>
        <taxon>Eukaryota</taxon>
        <taxon>Fungi</taxon>
        <taxon>Dikarya</taxon>
        <taxon>Ascomycota</taxon>
        <taxon>Pezizomycotina</taxon>
        <taxon>Eurotiomycetes</taxon>
        <taxon>Eurotiomycetidae</taxon>
        <taxon>Eurotiales</taxon>
        <taxon>Aspergillaceae</taxon>
        <taxon>Aspergillus</taxon>
        <taxon>Aspergillus subgen. Circumdati</taxon>
    </lineage>
</organism>
<dbReference type="Gene3D" id="3.30.710.10">
    <property type="entry name" value="Potassium Channel Kv1.1, Chain A"/>
    <property type="match status" value="1"/>
</dbReference>
<keyword evidence="1" id="KW-0472">Membrane</keyword>
<feature type="domain" description="BTB" evidence="2">
    <location>
        <begin position="32"/>
        <end position="94"/>
    </location>
</feature>
<feature type="transmembrane region" description="Helical" evidence="1">
    <location>
        <begin position="320"/>
        <end position="346"/>
    </location>
</feature>
<proteinExistence type="predicted"/>
<accession>A0A5N6D4X3</accession>
<keyword evidence="1" id="KW-0812">Transmembrane</keyword>
<name>A0A5N6D4X3_ASPPA</name>
<dbReference type="EMBL" id="ML735093">
    <property type="protein sequence ID" value="KAB8199130.1"/>
    <property type="molecule type" value="Genomic_DNA"/>
</dbReference>
<dbReference type="Proteomes" id="UP000326532">
    <property type="component" value="Unassembled WGS sequence"/>
</dbReference>
<dbReference type="InterPro" id="IPR000210">
    <property type="entry name" value="BTB/POZ_dom"/>
</dbReference>
<evidence type="ECO:0000259" key="2">
    <source>
        <dbReference type="PROSITE" id="PS50097"/>
    </source>
</evidence>